<keyword evidence="6" id="KW-0190">Covalent protein-DNA linkage</keyword>
<dbReference type="InterPro" id="IPR036590">
    <property type="entry name" value="SRAP-like"/>
</dbReference>
<evidence type="ECO:0000256" key="3">
    <source>
        <dbReference type="ARBA" id="ARBA00022670"/>
    </source>
</evidence>
<dbReference type="OrthoDB" id="2111841at2759"/>
<keyword evidence="7" id="KW-0238">DNA-binding</keyword>
<evidence type="ECO:0000256" key="5">
    <source>
        <dbReference type="ARBA" id="ARBA00022801"/>
    </source>
</evidence>
<evidence type="ECO:0000256" key="6">
    <source>
        <dbReference type="ARBA" id="ARBA00023124"/>
    </source>
</evidence>
<evidence type="ECO:0000313" key="14">
    <source>
        <dbReference type="Proteomes" id="UP000606786"/>
    </source>
</evidence>
<dbReference type="EMBL" id="CAJHJT010000001">
    <property type="protein sequence ID" value="CAD6991320.1"/>
    <property type="molecule type" value="Genomic_DNA"/>
</dbReference>
<comment type="similarity">
    <text evidence="1">Belongs to the SOS response-associated peptidase family.</text>
</comment>
<dbReference type="GO" id="GO:0008233">
    <property type="term" value="F:peptidase activity"/>
    <property type="evidence" value="ECO:0007669"/>
    <property type="project" value="UniProtKB-KW"/>
</dbReference>
<evidence type="ECO:0000313" key="13">
    <source>
        <dbReference type="EMBL" id="CAD6991320.1"/>
    </source>
</evidence>
<evidence type="ECO:0000256" key="7">
    <source>
        <dbReference type="ARBA" id="ARBA00023125"/>
    </source>
</evidence>
<keyword evidence="14" id="KW-1185">Reference proteome</keyword>
<gene>
    <name evidence="13" type="ORF">CCAP1982_LOCUS249</name>
</gene>
<proteinExistence type="inferred from homology"/>
<keyword evidence="5" id="KW-0378">Hydrolase</keyword>
<accession>A0A811TZ22</accession>
<protein>
    <recommendedName>
        <fullName evidence="2">Abasic site processing protein HMCES</fullName>
    </recommendedName>
    <alternativeName>
        <fullName evidence="9">Embryonic stem cell-specific 5-hydroxymethylcytosine-binding protein</fullName>
    </alternativeName>
    <alternativeName>
        <fullName evidence="10">Peptidase HMCES</fullName>
    </alternativeName>
    <alternativeName>
        <fullName evidence="11">SRAP domain-containing protein 1</fullName>
    </alternativeName>
</protein>
<dbReference type="AlphaFoldDB" id="A0A811TZ22"/>
<dbReference type="Pfam" id="PF02586">
    <property type="entry name" value="SRAP"/>
    <property type="match status" value="1"/>
</dbReference>
<dbReference type="PANTHER" id="PTHR13604:SF0">
    <property type="entry name" value="ABASIC SITE PROCESSING PROTEIN HMCES"/>
    <property type="match status" value="1"/>
</dbReference>
<keyword evidence="8" id="KW-0456">Lyase</keyword>
<dbReference type="Gene3D" id="3.90.1680.10">
    <property type="entry name" value="SOS response associated peptidase-like"/>
    <property type="match status" value="1"/>
</dbReference>
<dbReference type="GO" id="GO:0106300">
    <property type="term" value="P:protein-DNA covalent cross-linking repair"/>
    <property type="evidence" value="ECO:0007669"/>
    <property type="project" value="InterPro"/>
</dbReference>
<dbReference type="SUPFAM" id="SSF143081">
    <property type="entry name" value="BB1717-like"/>
    <property type="match status" value="1"/>
</dbReference>
<reference evidence="13" key="1">
    <citation type="submission" date="2020-11" db="EMBL/GenBank/DDBJ databases">
        <authorList>
            <person name="Whitehead M."/>
        </authorList>
    </citation>
    <scope>NUCLEOTIDE SEQUENCE</scope>
    <source>
        <strain evidence="13">EGII</strain>
    </source>
</reference>
<evidence type="ECO:0000256" key="10">
    <source>
        <dbReference type="ARBA" id="ARBA00030898"/>
    </source>
</evidence>
<dbReference type="GO" id="GO:0006508">
    <property type="term" value="P:proteolysis"/>
    <property type="evidence" value="ECO:0007669"/>
    <property type="project" value="UniProtKB-KW"/>
</dbReference>
<evidence type="ECO:0000256" key="8">
    <source>
        <dbReference type="ARBA" id="ARBA00023239"/>
    </source>
</evidence>
<feature type="region of interest" description="Disordered" evidence="12">
    <location>
        <begin position="353"/>
        <end position="389"/>
    </location>
</feature>
<keyword evidence="3" id="KW-0645">Protease</keyword>
<evidence type="ECO:0000256" key="12">
    <source>
        <dbReference type="SAM" id="MobiDB-lite"/>
    </source>
</evidence>
<evidence type="ECO:0000256" key="2">
    <source>
        <dbReference type="ARBA" id="ARBA00015888"/>
    </source>
</evidence>
<evidence type="ECO:0000256" key="4">
    <source>
        <dbReference type="ARBA" id="ARBA00022763"/>
    </source>
</evidence>
<name>A0A811TZ22_CERCA</name>
<organism evidence="13 14">
    <name type="scientific">Ceratitis capitata</name>
    <name type="common">Mediterranean fruit fly</name>
    <name type="synonym">Tephritis capitata</name>
    <dbReference type="NCBI Taxonomy" id="7213"/>
    <lineage>
        <taxon>Eukaryota</taxon>
        <taxon>Metazoa</taxon>
        <taxon>Ecdysozoa</taxon>
        <taxon>Arthropoda</taxon>
        <taxon>Hexapoda</taxon>
        <taxon>Insecta</taxon>
        <taxon>Pterygota</taxon>
        <taxon>Neoptera</taxon>
        <taxon>Endopterygota</taxon>
        <taxon>Diptera</taxon>
        <taxon>Brachycera</taxon>
        <taxon>Muscomorpha</taxon>
        <taxon>Tephritoidea</taxon>
        <taxon>Tephritidae</taxon>
        <taxon>Ceratitis</taxon>
        <taxon>Ceratitis</taxon>
    </lineage>
</organism>
<sequence length="423" mass="48519">MQWEHLQLFSSNTVCGIYKIQLDTNRIKEKIFLANEKIVLKMCGRTCLTLQPKDLICACKYKSTKPSKDSNKPGDNTLLTPEWRSEYNCGRKFEPSYNMVPSDVTPVIVSADHFNDNTSSEELNAQSQIIVPMMWGMIPFWHKGDYRRHGLTTNNCRLEHMLESKLYSGPFRKGQRCVVLCEGFYEWQTTKSAKPSERAAHLLYMPQSEGVKIYDKSTWPPESVNLLKMAGLFDVWEDENGDKMFSYSIITFESSKIMSWLHHRMPAILETEQQVNDWIDFKRVSDEEALATLRPATKLEWYQVSNLVNNSRNKSEQCNRPIELKKMFDSSKGCNIKNKTLLNWLNVRKRREDQAKQLSDDESTTGLEGGSGTDSATSESDAEVPSKKPRFCDYKRSLREAALFNTALSADSASEKPQTCDES</sequence>
<evidence type="ECO:0000256" key="1">
    <source>
        <dbReference type="ARBA" id="ARBA00008136"/>
    </source>
</evidence>
<keyword evidence="4" id="KW-0227">DNA damage</keyword>
<dbReference type="GO" id="GO:0003697">
    <property type="term" value="F:single-stranded DNA binding"/>
    <property type="evidence" value="ECO:0007669"/>
    <property type="project" value="InterPro"/>
</dbReference>
<evidence type="ECO:0000256" key="11">
    <source>
        <dbReference type="ARBA" id="ARBA00031130"/>
    </source>
</evidence>
<dbReference type="GO" id="GO:0016829">
    <property type="term" value="F:lyase activity"/>
    <property type="evidence" value="ECO:0007669"/>
    <property type="project" value="UniProtKB-KW"/>
</dbReference>
<comment type="caution">
    <text evidence="13">The sequence shown here is derived from an EMBL/GenBank/DDBJ whole genome shotgun (WGS) entry which is preliminary data.</text>
</comment>
<evidence type="ECO:0000256" key="9">
    <source>
        <dbReference type="ARBA" id="ARBA00030390"/>
    </source>
</evidence>
<dbReference type="PANTHER" id="PTHR13604">
    <property type="entry name" value="DC12-RELATED"/>
    <property type="match status" value="1"/>
</dbReference>
<dbReference type="InterPro" id="IPR003738">
    <property type="entry name" value="SRAP"/>
</dbReference>
<dbReference type="Proteomes" id="UP000606786">
    <property type="component" value="Unassembled WGS sequence"/>
</dbReference>